<dbReference type="SUPFAM" id="SSF54909">
    <property type="entry name" value="Dimeric alpha+beta barrel"/>
    <property type="match status" value="1"/>
</dbReference>
<dbReference type="Proteomes" id="UP000318102">
    <property type="component" value="Unassembled WGS sequence"/>
</dbReference>
<dbReference type="EMBL" id="VNJK01000001">
    <property type="protein sequence ID" value="TVX94319.1"/>
    <property type="molecule type" value="Genomic_DNA"/>
</dbReference>
<dbReference type="PANTHER" id="PTHR37811">
    <property type="entry name" value="BLL5343 PROTEIN"/>
    <property type="match status" value="1"/>
</dbReference>
<reference evidence="2 3" key="1">
    <citation type="submission" date="2019-07" db="EMBL/GenBank/DDBJ databases">
        <authorList>
            <person name="Kim J."/>
        </authorList>
    </citation>
    <scope>NUCLEOTIDE SEQUENCE [LARGE SCALE GENOMIC DNA]</scope>
    <source>
        <strain evidence="2 3">N4</strain>
    </source>
</reference>
<dbReference type="AlphaFoldDB" id="A0A559J367"/>
<dbReference type="InterPro" id="IPR007138">
    <property type="entry name" value="ABM_dom"/>
</dbReference>
<dbReference type="InterPro" id="IPR052936">
    <property type="entry name" value="Jasmonate_Hydroxylase-like"/>
</dbReference>
<dbReference type="Pfam" id="PF03992">
    <property type="entry name" value="ABM"/>
    <property type="match status" value="1"/>
</dbReference>
<protein>
    <submittedName>
        <fullName evidence="2">Antibiotic biosynthesis monooxygenase</fullName>
    </submittedName>
</protein>
<dbReference type="RefSeq" id="WP_144991426.1">
    <property type="nucleotide sequence ID" value="NZ_VNJK01000001.1"/>
</dbReference>
<name>A0A559J367_9BACL</name>
<dbReference type="PANTHER" id="PTHR37811:SF2">
    <property type="entry name" value="ABM DOMAIN-CONTAINING PROTEIN"/>
    <property type="match status" value="1"/>
</dbReference>
<dbReference type="GO" id="GO:0004497">
    <property type="term" value="F:monooxygenase activity"/>
    <property type="evidence" value="ECO:0007669"/>
    <property type="project" value="UniProtKB-KW"/>
</dbReference>
<evidence type="ECO:0000313" key="2">
    <source>
        <dbReference type="EMBL" id="TVX94319.1"/>
    </source>
</evidence>
<organism evidence="2 3">
    <name type="scientific">Paenibacillus agilis</name>
    <dbReference type="NCBI Taxonomy" id="3020863"/>
    <lineage>
        <taxon>Bacteria</taxon>
        <taxon>Bacillati</taxon>
        <taxon>Bacillota</taxon>
        <taxon>Bacilli</taxon>
        <taxon>Bacillales</taxon>
        <taxon>Paenibacillaceae</taxon>
        <taxon>Paenibacillus</taxon>
    </lineage>
</organism>
<keyword evidence="2" id="KW-0560">Oxidoreductase</keyword>
<feature type="domain" description="ABM" evidence="1">
    <location>
        <begin position="13"/>
        <end position="82"/>
    </location>
</feature>
<dbReference type="InterPro" id="IPR011008">
    <property type="entry name" value="Dimeric_a/b-barrel"/>
</dbReference>
<keyword evidence="2" id="KW-0503">Monooxygenase</keyword>
<accession>A0A559J367</accession>
<sequence length="112" mass="12784">MSNIAQTPQPPYYAVIFTSERTEGDHGYADMANEMVELASLQPGFLGVESAREGVGITVSYWDSLEAIHKWKQNERHLLAQRKGMSKWYLQYKTRICKVERDYGYEAASMGT</sequence>
<dbReference type="Gene3D" id="3.30.70.100">
    <property type="match status" value="1"/>
</dbReference>
<keyword evidence="3" id="KW-1185">Reference proteome</keyword>
<gene>
    <name evidence="2" type="ORF">FPZ44_15430</name>
</gene>
<evidence type="ECO:0000313" key="3">
    <source>
        <dbReference type="Proteomes" id="UP000318102"/>
    </source>
</evidence>
<comment type="caution">
    <text evidence="2">The sequence shown here is derived from an EMBL/GenBank/DDBJ whole genome shotgun (WGS) entry which is preliminary data.</text>
</comment>
<proteinExistence type="predicted"/>
<evidence type="ECO:0000259" key="1">
    <source>
        <dbReference type="Pfam" id="PF03992"/>
    </source>
</evidence>
<dbReference type="OrthoDB" id="9798439at2"/>